<organism evidence="4 5">
    <name type="scientific">Paenibacillus antri</name>
    <dbReference type="NCBI Taxonomy" id="2582848"/>
    <lineage>
        <taxon>Bacteria</taxon>
        <taxon>Bacillati</taxon>
        <taxon>Bacillota</taxon>
        <taxon>Bacilli</taxon>
        <taxon>Bacillales</taxon>
        <taxon>Paenibacillaceae</taxon>
        <taxon>Paenibacillus</taxon>
    </lineage>
</organism>
<dbReference type="InterPro" id="IPR000683">
    <property type="entry name" value="Gfo/Idh/MocA-like_OxRdtase_N"/>
</dbReference>
<dbReference type="SUPFAM" id="SSF55347">
    <property type="entry name" value="Glyceraldehyde-3-phosphate dehydrogenase-like, C-terminal domain"/>
    <property type="match status" value="1"/>
</dbReference>
<dbReference type="EMBL" id="VCIW01000008">
    <property type="protein sequence ID" value="TLS51596.1"/>
    <property type="molecule type" value="Genomic_DNA"/>
</dbReference>
<evidence type="ECO:0000259" key="3">
    <source>
        <dbReference type="Pfam" id="PF02894"/>
    </source>
</evidence>
<accession>A0A5R9GBB3</accession>
<dbReference type="PANTHER" id="PTHR43249:SF1">
    <property type="entry name" value="D-GLUCOSIDE 3-DEHYDROGENASE"/>
    <property type="match status" value="1"/>
</dbReference>
<comment type="caution">
    <text evidence="4">The sequence shown here is derived from an EMBL/GenBank/DDBJ whole genome shotgun (WGS) entry which is preliminary data.</text>
</comment>
<dbReference type="SUPFAM" id="SSF51735">
    <property type="entry name" value="NAD(P)-binding Rossmann-fold domains"/>
    <property type="match status" value="1"/>
</dbReference>
<dbReference type="Gene3D" id="3.40.50.720">
    <property type="entry name" value="NAD(P)-binding Rossmann-like Domain"/>
    <property type="match status" value="1"/>
</dbReference>
<dbReference type="Pfam" id="PF02894">
    <property type="entry name" value="GFO_IDH_MocA_C"/>
    <property type="match status" value="1"/>
</dbReference>
<comment type="similarity">
    <text evidence="1">Belongs to the Gfo/Idh/MocA family.</text>
</comment>
<dbReference type="RefSeq" id="WP_138194790.1">
    <property type="nucleotide sequence ID" value="NZ_VCIW01000008.1"/>
</dbReference>
<dbReference type="Proteomes" id="UP000309676">
    <property type="component" value="Unassembled WGS sequence"/>
</dbReference>
<dbReference type="PANTHER" id="PTHR43249">
    <property type="entry name" value="UDP-N-ACETYL-2-AMINO-2-DEOXY-D-GLUCURONATE OXIDASE"/>
    <property type="match status" value="1"/>
</dbReference>
<dbReference type="InterPro" id="IPR036291">
    <property type="entry name" value="NAD(P)-bd_dom_sf"/>
</dbReference>
<gene>
    <name evidence="4" type="ORF">FE782_13910</name>
</gene>
<evidence type="ECO:0000259" key="2">
    <source>
        <dbReference type="Pfam" id="PF01408"/>
    </source>
</evidence>
<dbReference type="AlphaFoldDB" id="A0A5R9GBB3"/>
<evidence type="ECO:0000313" key="4">
    <source>
        <dbReference type="EMBL" id="TLS51596.1"/>
    </source>
</evidence>
<dbReference type="InterPro" id="IPR004104">
    <property type="entry name" value="Gfo/Idh/MocA-like_OxRdtase_C"/>
</dbReference>
<sequence length="351" mass="38187">MSKVKVGIVGVGSIAHMCHLPGYRNNPHAEIVAIADTDVERAKRVASEFGNPAVYESAERMYREAGVDAVSICTFNDTHVSLALSALKYGIDVLVEKPMAVSLEEALQLKEAAAASRNVVMVGMSHRYRADAQALQGLAAGGELGEIYYAKAKILRRRGAPLGWFTQRLYSGGGPMMDIGVHALDLAWWMMGAPAPKQVLGKQFRKVAPYDTKYASFYEAHSDVNKVGPVYDVEDMGTAFITFDNGAALTIEASWAVNGSQDDALKVELFGTKGGASLDPLTVFKETNRIPVEYALKVPAADLYQAEVDAFVRCVRERERPLCDASQGYEVVKMLEAIRVSSDTDDLVRLA</sequence>
<dbReference type="GO" id="GO:0000166">
    <property type="term" value="F:nucleotide binding"/>
    <property type="evidence" value="ECO:0007669"/>
    <property type="project" value="InterPro"/>
</dbReference>
<name>A0A5R9GBB3_9BACL</name>
<feature type="domain" description="Gfo/Idh/MocA-like oxidoreductase C-terminal" evidence="3">
    <location>
        <begin position="141"/>
        <end position="346"/>
    </location>
</feature>
<dbReference type="OrthoDB" id="9815825at2"/>
<dbReference type="Gene3D" id="3.30.360.10">
    <property type="entry name" value="Dihydrodipicolinate Reductase, domain 2"/>
    <property type="match status" value="1"/>
</dbReference>
<evidence type="ECO:0000313" key="5">
    <source>
        <dbReference type="Proteomes" id="UP000309676"/>
    </source>
</evidence>
<evidence type="ECO:0000256" key="1">
    <source>
        <dbReference type="ARBA" id="ARBA00010928"/>
    </source>
</evidence>
<keyword evidence="5" id="KW-1185">Reference proteome</keyword>
<proteinExistence type="inferred from homology"/>
<protein>
    <submittedName>
        <fullName evidence="4">Gfo/Idh/MocA family oxidoreductase</fullName>
    </submittedName>
</protein>
<dbReference type="Pfam" id="PF01408">
    <property type="entry name" value="GFO_IDH_MocA"/>
    <property type="match status" value="1"/>
</dbReference>
<reference evidence="4 5" key="1">
    <citation type="submission" date="2019-05" db="EMBL/GenBank/DDBJ databases">
        <authorList>
            <person name="Narsing Rao M.P."/>
            <person name="Li W.J."/>
        </authorList>
    </citation>
    <scope>NUCLEOTIDE SEQUENCE [LARGE SCALE GENOMIC DNA]</scope>
    <source>
        <strain evidence="4 5">SYSU_K30003</strain>
    </source>
</reference>
<feature type="domain" description="Gfo/Idh/MocA-like oxidoreductase N-terminal" evidence="2">
    <location>
        <begin position="4"/>
        <end position="123"/>
    </location>
</feature>
<dbReference type="InterPro" id="IPR052515">
    <property type="entry name" value="Gfo/Idh/MocA_Oxidoreductase"/>
</dbReference>